<dbReference type="SMART" id="SM00382">
    <property type="entry name" value="AAA"/>
    <property type="match status" value="1"/>
</dbReference>
<dbReference type="EMBL" id="JBHUHO010000032">
    <property type="protein sequence ID" value="MFD2116845.1"/>
    <property type="molecule type" value="Genomic_DNA"/>
</dbReference>
<comment type="similarity">
    <text evidence="1">Belongs to the Mg-chelatase subunits D/I family. ComM subfamily.</text>
</comment>
<dbReference type="InterPro" id="IPR000523">
    <property type="entry name" value="Mg_chelatse_chII-like_cat_dom"/>
</dbReference>
<dbReference type="InterPro" id="IPR025158">
    <property type="entry name" value="Mg_chelat-rel_C"/>
</dbReference>
<organism evidence="3 4">
    <name type="scientific">Paenibacillus yanchengensis</name>
    <dbReference type="NCBI Taxonomy" id="2035833"/>
    <lineage>
        <taxon>Bacteria</taxon>
        <taxon>Bacillati</taxon>
        <taxon>Bacillota</taxon>
        <taxon>Bacilli</taxon>
        <taxon>Bacillales</taxon>
        <taxon>Paenibacillaceae</taxon>
        <taxon>Paenibacillus</taxon>
    </lineage>
</organism>
<comment type="caution">
    <text evidence="3">The sequence shown here is derived from an EMBL/GenBank/DDBJ whole genome shotgun (WGS) entry which is preliminary data.</text>
</comment>
<dbReference type="NCBIfam" id="TIGR00368">
    <property type="entry name" value="YifB family Mg chelatase-like AAA ATPase"/>
    <property type="match status" value="1"/>
</dbReference>
<dbReference type="SUPFAM" id="SSF54211">
    <property type="entry name" value="Ribosomal protein S5 domain 2-like"/>
    <property type="match status" value="1"/>
</dbReference>
<keyword evidence="4" id="KW-1185">Reference proteome</keyword>
<dbReference type="PANTHER" id="PTHR32039:SF7">
    <property type="entry name" value="COMPETENCE PROTEIN COMM"/>
    <property type="match status" value="1"/>
</dbReference>
<dbReference type="InterPro" id="IPR004482">
    <property type="entry name" value="Mg_chelat-rel"/>
</dbReference>
<name>A0ABW4YM79_9BACL</name>
<feature type="domain" description="AAA+ ATPase" evidence="2">
    <location>
        <begin position="219"/>
        <end position="407"/>
    </location>
</feature>
<dbReference type="InterPro" id="IPR003593">
    <property type="entry name" value="AAA+_ATPase"/>
</dbReference>
<dbReference type="Proteomes" id="UP001597362">
    <property type="component" value="Unassembled WGS sequence"/>
</dbReference>
<evidence type="ECO:0000313" key="3">
    <source>
        <dbReference type="EMBL" id="MFD2116845.1"/>
    </source>
</evidence>
<dbReference type="InterPro" id="IPR027417">
    <property type="entry name" value="P-loop_NTPase"/>
</dbReference>
<reference evidence="4" key="1">
    <citation type="journal article" date="2019" name="Int. J. Syst. Evol. Microbiol.">
        <title>The Global Catalogue of Microorganisms (GCM) 10K type strain sequencing project: providing services to taxonomists for standard genome sequencing and annotation.</title>
        <authorList>
            <consortium name="The Broad Institute Genomics Platform"/>
            <consortium name="The Broad Institute Genome Sequencing Center for Infectious Disease"/>
            <person name="Wu L."/>
            <person name="Ma J."/>
        </authorList>
    </citation>
    <scope>NUCLEOTIDE SEQUENCE [LARGE SCALE GENOMIC DNA]</scope>
    <source>
        <strain evidence="4">GH52</strain>
    </source>
</reference>
<dbReference type="Pfam" id="PF13541">
    <property type="entry name" value="ChlI"/>
    <property type="match status" value="1"/>
</dbReference>
<dbReference type="Pfam" id="PF13335">
    <property type="entry name" value="Mg_chelatase_C"/>
    <property type="match status" value="1"/>
</dbReference>
<evidence type="ECO:0000259" key="2">
    <source>
        <dbReference type="SMART" id="SM00382"/>
    </source>
</evidence>
<dbReference type="InterPro" id="IPR045006">
    <property type="entry name" value="CHLI-like"/>
</dbReference>
<dbReference type="InterPro" id="IPR014721">
    <property type="entry name" value="Ribsml_uS5_D2-typ_fold_subgr"/>
</dbReference>
<proteinExistence type="inferred from homology"/>
<dbReference type="PANTHER" id="PTHR32039">
    <property type="entry name" value="MAGNESIUM-CHELATASE SUBUNIT CHLI"/>
    <property type="match status" value="1"/>
</dbReference>
<protein>
    <submittedName>
        <fullName evidence="3">YifB family Mg chelatase-like AAA ATPase</fullName>
    </submittedName>
</protein>
<evidence type="ECO:0000256" key="1">
    <source>
        <dbReference type="ARBA" id="ARBA00006354"/>
    </source>
</evidence>
<accession>A0ABW4YM79</accession>
<dbReference type="Gene3D" id="3.40.50.300">
    <property type="entry name" value="P-loop containing nucleotide triphosphate hydrolases"/>
    <property type="match status" value="1"/>
</dbReference>
<gene>
    <name evidence="3" type="ORF">ACFSJH_14045</name>
</gene>
<dbReference type="SUPFAM" id="SSF52540">
    <property type="entry name" value="P-loop containing nucleoside triphosphate hydrolases"/>
    <property type="match status" value="1"/>
</dbReference>
<dbReference type="InterPro" id="IPR020568">
    <property type="entry name" value="Ribosomal_Su5_D2-typ_SF"/>
</dbReference>
<dbReference type="Gene3D" id="3.30.230.10">
    <property type="match status" value="1"/>
</dbReference>
<sequence>MYSLTHSATIVGIDGKKIAVEVDIANGLPQLTIVGLPDPAIREAVERVRAAIKNSGFQFPLGRITVNLAPANLRKEGTSFDLAIAIGILTASGQLRNDLFADALVIGELSLDGTVQPLAGVLAMIEEARKEQFRYIILPKDNIQEAICLSGLHYIGLKQLKQLTNVNDLLHSTTHTALAIVNSESETNKWMNQMTQQLDYSDVIGQQVALRAMLIAASGKHNVLLSGAPGTGKTMMVRRLPSILPPLDEDEALAVTKIYSISGKLPSHLNGLLAMPPFRAPHHTISSAGLIGGGIIPKPGEITLAHHGILFLDELLEFPRQLLEMLRQPLEDRFVNISRTRAAVTFPASFMLLASYNPCPCGFFNQSLYHDQRCTCSSIQISRYLSKLSGPLRDRFDMQLHIAKPIHLQMNNMIPTPDVQLLAQNNFQSSPLHSSAAMRLVVMQARQYSLQRNKQFAIKYNSELNGAALRRAASLEPNAKTLLLHVFDHFQLSMRSYDRIIKVARTIADMEQNESITEQHIAEALQYRQMEL</sequence>
<dbReference type="Pfam" id="PF01078">
    <property type="entry name" value="Mg_chelatase"/>
    <property type="match status" value="1"/>
</dbReference>
<evidence type="ECO:0000313" key="4">
    <source>
        <dbReference type="Proteomes" id="UP001597362"/>
    </source>
</evidence>
<dbReference type="RefSeq" id="WP_377773428.1">
    <property type="nucleotide sequence ID" value="NZ_JBHUHO010000032.1"/>
</dbReference>